<reference evidence="1 2" key="1">
    <citation type="submission" date="2018-06" db="EMBL/GenBank/DDBJ databases">
        <authorList>
            <consortium name="Pathogen Informatics"/>
            <person name="Doyle S."/>
        </authorList>
    </citation>
    <scope>NUCLEOTIDE SEQUENCE [LARGE SCALE GENOMIC DNA]</scope>
    <source>
        <strain evidence="1 2">NCTC11343</strain>
    </source>
</reference>
<sequence length="234" mass="26846">MKFNPLLVIKLLLGLFICIGIALTIFMMVHGSKIVGAYVVSVLFILFPGIILYGMTLGFRVSEKTITRQIAQQESVTSDHKGISYQIPLLKTTQFISWEIIETIIYSNYHSDDQAQFSFYLTQPAIQIASEKPGWLAKVLLPLIKTSKKVVIYENCINFREIPKMLEKHFSSINPVDINEVHGKGTLLRSKTTLRENTIQIEEYLKPNPNFEPEKVIYDRYNRTIDELKQSKNS</sequence>
<evidence type="ECO:0000313" key="2">
    <source>
        <dbReference type="Proteomes" id="UP000251241"/>
    </source>
</evidence>
<organism evidence="1 2">
    <name type="scientific">Sphingobacterium multivorum</name>
    <dbReference type="NCBI Taxonomy" id="28454"/>
    <lineage>
        <taxon>Bacteria</taxon>
        <taxon>Pseudomonadati</taxon>
        <taxon>Bacteroidota</taxon>
        <taxon>Sphingobacteriia</taxon>
        <taxon>Sphingobacteriales</taxon>
        <taxon>Sphingobacteriaceae</taxon>
        <taxon>Sphingobacterium</taxon>
    </lineage>
</organism>
<proteinExistence type="predicted"/>
<dbReference type="Proteomes" id="UP000251241">
    <property type="component" value="Unassembled WGS sequence"/>
</dbReference>
<gene>
    <name evidence="1" type="ORF">NCTC11343_04720</name>
</gene>
<dbReference type="EMBL" id="UAUU01000011">
    <property type="protein sequence ID" value="SPZ92733.1"/>
    <property type="molecule type" value="Genomic_DNA"/>
</dbReference>
<dbReference type="AlphaFoldDB" id="A0A2X2JLP5"/>
<dbReference type="RefSeq" id="WP_070568114.1">
    <property type="nucleotide sequence ID" value="NZ_CP069793.1"/>
</dbReference>
<accession>A0A2X2JLP5</accession>
<evidence type="ECO:0000313" key="1">
    <source>
        <dbReference type="EMBL" id="SPZ92733.1"/>
    </source>
</evidence>
<name>A0A2X2JLP5_SPHMU</name>
<dbReference type="GeneID" id="97179631"/>
<protein>
    <submittedName>
        <fullName evidence="1">Uncharacterized protein</fullName>
    </submittedName>
</protein>